<dbReference type="RefSeq" id="WP_054852286.1">
    <property type="nucleotide sequence ID" value="NZ_JAEMEF010000001.1"/>
</dbReference>
<accession>A0ABS1WHA4</accession>
<comment type="caution">
    <text evidence="8">The sequence shown here is derived from an EMBL/GenBank/DDBJ whole genome shotgun (WGS) entry which is preliminary data.</text>
</comment>
<evidence type="ECO:0000256" key="5">
    <source>
        <dbReference type="ARBA" id="ARBA00048200"/>
    </source>
</evidence>
<dbReference type="Gene3D" id="3.40.50.720">
    <property type="entry name" value="NAD(P)-binding Rossmann-like Domain"/>
    <property type="match status" value="1"/>
</dbReference>
<evidence type="ECO:0000259" key="7">
    <source>
        <dbReference type="Pfam" id="PF04321"/>
    </source>
</evidence>
<dbReference type="PANTHER" id="PTHR10491:SF4">
    <property type="entry name" value="METHIONINE ADENOSYLTRANSFERASE 2 SUBUNIT BETA"/>
    <property type="match status" value="1"/>
</dbReference>
<dbReference type="EC" id="1.1.1.133" evidence="3 6"/>
<gene>
    <name evidence="8" type="primary">rfbD</name>
    <name evidence="8" type="ORF">JAO71_01720</name>
</gene>
<dbReference type="Pfam" id="PF04321">
    <property type="entry name" value="RmlD_sub_bind"/>
    <property type="match status" value="1"/>
</dbReference>
<organism evidence="8 9">
    <name type="scientific">Olleya sediminilitoris</name>
    <dbReference type="NCBI Taxonomy" id="2795739"/>
    <lineage>
        <taxon>Bacteria</taxon>
        <taxon>Pseudomonadati</taxon>
        <taxon>Bacteroidota</taxon>
        <taxon>Flavobacteriia</taxon>
        <taxon>Flavobacteriales</taxon>
        <taxon>Flavobacteriaceae</taxon>
    </lineage>
</organism>
<evidence type="ECO:0000256" key="1">
    <source>
        <dbReference type="ARBA" id="ARBA00004781"/>
    </source>
</evidence>
<keyword evidence="6 8" id="KW-0560">Oxidoreductase</keyword>
<evidence type="ECO:0000313" key="8">
    <source>
        <dbReference type="EMBL" id="MBL7558505.1"/>
    </source>
</evidence>
<comment type="similarity">
    <text evidence="2 6">Belongs to the dTDP-4-dehydrorhamnose reductase family.</text>
</comment>
<comment type="function">
    <text evidence="6">Catalyzes the reduction of dTDP-6-deoxy-L-lyxo-4-hexulose to yield dTDP-L-rhamnose.</text>
</comment>
<sequence>MKKILVTGSKGQLGLCLKTKSKELNTLDFVFLDSKELDITNVNQINQVFKNNNFDYCINCAAYTAVDKAEDDNDKAYNINVFGARNLAQASKKFKVILIHISTDFVFNGKAKKPYKETDLTSPLGVYGATKLKGEKEIQSILNEYYIVRTSWLYSEFKNNFVKTMLNLATRKTELSIINDQIGTPTNANDLSDVIAKIIRSDKNKFGLYHYSNLGETTWYEFAQKIFDLTNTKIKLTPITTAQYVTKALRPKYSVMDKSKIIDTFDLEILNWSKSLEKNITKM</sequence>
<dbReference type="InterPro" id="IPR005913">
    <property type="entry name" value="dTDP_dehydrorham_reduct"/>
</dbReference>
<dbReference type="NCBIfam" id="TIGR01214">
    <property type="entry name" value="rmlD"/>
    <property type="match status" value="1"/>
</dbReference>
<dbReference type="GO" id="GO:0008831">
    <property type="term" value="F:dTDP-4-dehydrorhamnose reductase activity"/>
    <property type="evidence" value="ECO:0007669"/>
    <property type="project" value="UniProtKB-EC"/>
</dbReference>
<comment type="catalytic activity">
    <reaction evidence="5">
        <text>dTDP-beta-L-rhamnose + NADP(+) = dTDP-4-dehydro-beta-L-rhamnose + NADPH + H(+)</text>
        <dbReference type="Rhea" id="RHEA:21796"/>
        <dbReference type="ChEBI" id="CHEBI:15378"/>
        <dbReference type="ChEBI" id="CHEBI:57510"/>
        <dbReference type="ChEBI" id="CHEBI:57783"/>
        <dbReference type="ChEBI" id="CHEBI:58349"/>
        <dbReference type="ChEBI" id="CHEBI:62830"/>
        <dbReference type="EC" id="1.1.1.133"/>
    </reaction>
</comment>
<keyword evidence="9" id="KW-1185">Reference proteome</keyword>
<comment type="pathway">
    <text evidence="1 6">Carbohydrate biosynthesis; dTDP-L-rhamnose biosynthesis.</text>
</comment>
<keyword evidence="6" id="KW-0521">NADP</keyword>
<proteinExistence type="inferred from homology"/>
<evidence type="ECO:0000256" key="2">
    <source>
        <dbReference type="ARBA" id="ARBA00010944"/>
    </source>
</evidence>
<dbReference type="PANTHER" id="PTHR10491">
    <property type="entry name" value="DTDP-4-DEHYDRORHAMNOSE REDUCTASE"/>
    <property type="match status" value="1"/>
</dbReference>
<evidence type="ECO:0000256" key="4">
    <source>
        <dbReference type="ARBA" id="ARBA00017099"/>
    </source>
</evidence>
<dbReference type="EMBL" id="JAEMEF010000001">
    <property type="protein sequence ID" value="MBL7558505.1"/>
    <property type="molecule type" value="Genomic_DNA"/>
</dbReference>
<protein>
    <recommendedName>
        <fullName evidence="4 6">dTDP-4-dehydrorhamnose reductase</fullName>
        <ecNumber evidence="3 6">1.1.1.133</ecNumber>
    </recommendedName>
</protein>
<dbReference type="Gene3D" id="3.90.25.10">
    <property type="entry name" value="UDP-galactose 4-epimerase, domain 1"/>
    <property type="match status" value="1"/>
</dbReference>
<name>A0ABS1WHA4_9FLAO</name>
<dbReference type="CDD" id="cd05254">
    <property type="entry name" value="dTDP_HR_like_SDR_e"/>
    <property type="match status" value="1"/>
</dbReference>
<evidence type="ECO:0000256" key="3">
    <source>
        <dbReference type="ARBA" id="ARBA00012929"/>
    </source>
</evidence>
<dbReference type="Proteomes" id="UP000605013">
    <property type="component" value="Unassembled WGS sequence"/>
</dbReference>
<dbReference type="InterPro" id="IPR036291">
    <property type="entry name" value="NAD(P)-bd_dom_sf"/>
</dbReference>
<dbReference type="SUPFAM" id="SSF51735">
    <property type="entry name" value="NAD(P)-binding Rossmann-fold domains"/>
    <property type="match status" value="1"/>
</dbReference>
<feature type="domain" description="RmlD-like substrate binding" evidence="7">
    <location>
        <begin position="3"/>
        <end position="282"/>
    </location>
</feature>
<evidence type="ECO:0000313" key="9">
    <source>
        <dbReference type="Proteomes" id="UP000605013"/>
    </source>
</evidence>
<dbReference type="InterPro" id="IPR029903">
    <property type="entry name" value="RmlD-like-bd"/>
</dbReference>
<reference evidence="8 9" key="1">
    <citation type="submission" date="2020-12" db="EMBL/GenBank/DDBJ databases">
        <title>Olleya sediminilitoris sp. nov., isolated from a tidal flat.</title>
        <authorList>
            <person name="Park S."/>
            <person name="Yoon J.-H."/>
        </authorList>
    </citation>
    <scope>NUCLEOTIDE SEQUENCE [LARGE SCALE GENOMIC DNA]</scope>
    <source>
        <strain evidence="8 9">YSTF-M6</strain>
    </source>
</reference>
<evidence type="ECO:0000256" key="6">
    <source>
        <dbReference type="RuleBase" id="RU364082"/>
    </source>
</evidence>